<evidence type="ECO:0000313" key="3">
    <source>
        <dbReference type="Proteomes" id="UP001500902"/>
    </source>
</evidence>
<dbReference type="InterPro" id="IPR050099">
    <property type="entry name" value="SIS_GmhA/DiaA_subfam"/>
</dbReference>
<proteinExistence type="predicted"/>
<dbReference type="RefSeq" id="WP_344878323.1">
    <property type="nucleotide sequence ID" value="NZ_BAAAZP010000069.1"/>
</dbReference>
<dbReference type="Pfam" id="PF13580">
    <property type="entry name" value="SIS_2"/>
    <property type="match status" value="1"/>
</dbReference>
<keyword evidence="3" id="KW-1185">Reference proteome</keyword>
<dbReference type="CDD" id="cd05006">
    <property type="entry name" value="SIS_GmhA"/>
    <property type="match status" value="1"/>
</dbReference>
<dbReference type="SUPFAM" id="SSF53697">
    <property type="entry name" value="SIS domain"/>
    <property type="match status" value="1"/>
</dbReference>
<dbReference type="Gene3D" id="3.40.50.10490">
    <property type="entry name" value="Glucose-6-phosphate isomerase like protein, domain 1"/>
    <property type="match status" value="1"/>
</dbReference>
<organism evidence="2 3">
    <name type="scientific">Nonomuraea antimicrobica</name>
    <dbReference type="NCBI Taxonomy" id="561173"/>
    <lineage>
        <taxon>Bacteria</taxon>
        <taxon>Bacillati</taxon>
        <taxon>Actinomycetota</taxon>
        <taxon>Actinomycetes</taxon>
        <taxon>Streptosporangiales</taxon>
        <taxon>Streptosporangiaceae</taxon>
        <taxon>Nonomuraea</taxon>
    </lineage>
</organism>
<dbReference type="InterPro" id="IPR035461">
    <property type="entry name" value="GmhA/DiaA"/>
</dbReference>
<reference evidence="3" key="1">
    <citation type="journal article" date="2019" name="Int. J. Syst. Evol. Microbiol.">
        <title>The Global Catalogue of Microorganisms (GCM) 10K type strain sequencing project: providing services to taxonomists for standard genome sequencing and annotation.</title>
        <authorList>
            <consortium name="The Broad Institute Genomics Platform"/>
            <consortium name="The Broad Institute Genome Sequencing Center for Infectious Disease"/>
            <person name="Wu L."/>
            <person name="Ma J."/>
        </authorList>
    </citation>
    <scope>NUCLEOTIDE SEQUENCE [LARGE SCALE GENOMIC DNA]</scope>
    <source>
        <strain evidence="3">JCM 16904</strain>
    </source>
</reference>
<dbReference type="InterPro" id="IPR046348">
    <property type="entry name" value="SIS_dom_sf"/>
</dbReference>
<accession>A0ABP7BVC3</accession>
<dbReference type="PANTHER" id="PTHR30390:SF6">
    <property type="entry name" value="DNAA INITIATOR-ASSOCIATING PROTEIN DIAA"/>
    <property type="match status" value="1"/>
</dbReference>
<dbReference type="Proteomes" id="UP001500902">
    <property type="component" value="Unassembled WGS sequence"/>
</dbReference>
<protein>
    <submittedName>
        <fullName evidence="2">SIS domain-containing protein</fullName>
    </submittedName>
</protein>
<comment type="caution">
    <text evidence="2">The sequence shown here is derived from an EMBL/GenBank/DDBJ whole genome shotgun (WGS) entry which is preliminary data.</text>
</comment>
<dbReference type="EMBL" id="BAAAZP010000069">
    <property type="protein sequence ID" value="GAA3667973.1"/>
    <property type="molecule type" value="Genomic_DNA"/>
</dbReference>
<feature type="domain" description="SIS" evidence="1">
    <location>
        <begin position="49"/>
        <end position="199"/>
    </location>
</feature>
<dbReference type="PROSITE" id="PS51464">
    <property type="entry name" value="SIS"/>
    <property type="match status" value="1"/>
</dbReference>
<dbReference type="PANTHER" id="PTHR30390">
    <property type="entry name" value="SEDOHEPTULOSE 7-PHOSPHATE ISOMERASE / DNAA INITIATOR-ASSOCIATING FACTOR FOR REPLICATION INITIATION"/>
    <property type="match status" value="1"/>
</dbReference>
<gene>
    <name evidence="2" type="ORF">GCM10022224_035220</name>
</gene>
<sequence length="199" mass="20459">MTGTLYPFLRRDPADLTASTAAKARESLELRLRVLDELGPALAACATDVAAALREGGRLYAFGNGGSSTDAESVAALFTARDLPAISLACDTALVTALGNDIGFEVVFARQLAALGGPGDVAVALSTSGGSANVLRGLDEARRTGMVTVGFAGSGGGRMASERLAEHLFVVPSSSVHRIQEAQATLYHLLVELVSADAR</sequence>
<evidence type="ECO:0000259" key="1">
    <source>
        <dbReference type="PROSITE" id="PS51464"/>
    </source>
</evidence>
<name>A0ABP7BVC3_9ACTN</name>
<evidence type="ECO:0000313" key="2">
    <source>
        <dbReference type="EMBL" id="GAA3667973.1"/>
    </source>
</evidence>
<dbReference type="InterPro" id="IPR001347">
    <property type="entry name" value="SIS_dom"/>
</dbReference>